<dbReference type="PANTHER" id="PTHR24198:SF165">
    <property type="entry name" value="ANKYRIN REPEAT-CONTAINING PROTEIN-RELATED"/>
    <property type="match status" value="1"/>
</dbReference>
<dbReference type="InterPro" id="IPR002110">
    <property type="entry name" value="Ankyrin_rpt"/>
</dbReference>
<feature type="repeat" description="ANK" evidence="3">
    <location>
        <begin position="735"/>
        <end position="767"/>
    </location>
</feature>
<dbReference type="AlphaFoldDB" id="A0A9W9ID10"/>
<dbReference type="InterPro" id="IPR036770">
    <property type="entry name" value="Ankyrin_rpt-contain_sf"/>
</dbReference>
<reference evidence="7" key="1">
    <citation type="submission" date="2022-11" db="EMBL/GenBank/DDBJ databases">
        <authorList>
            <person name="Petersen C."/>
        </authorList>
    </citation>
    <scope>NUCLEOTIDE SEQUENCE</scope>
    <source>
        <strain evidence="7">IBT 26290</strain>
    </source>
</reference>
<feature type="compositionally biased region" description="Basic residues" evidence="4">
    <location>
        <begin position="1"/>
        <end position="13"/>
    </location>
</feature>
<dbReference type="PANTHER" id="PTHR24198">
    <property type="entry name" value="ANKYRIN REPEAT AND PROTEIN KINASE DOMAIN-CONTAINING PROTEIN"/>
    <property type="match status" value="1"/>
</dbReference>
<name>A0A9W9ID10_9EURO</name>
<sequence length="1251" mass="141345">MRFGLKFKWRKSGTNKSRIPQHPTSTRQKAGGSGSDAGPNPAVSPSSSQSSSKDKQPLWEKAYDELRRDEADLVASFERIMTSESQASQEWDRSSSAQETQPQNRQQRLSLLVNEKIKQMNNRKWRFKIGQKDVKVREMVDQIVKIMMIAKDCVSAAANLDPVHVGLPWAGICVLLPRNDALDGLEYISVVVSRFVDIEQLYLQDRPTSEGHDLEVAIVQLYRQVLEYQARSSCQFNRNTAVQTVRNMVTVDNWKGIIEKIKSSETECDKIMRILDIKDQRDRMQSLKSLMEEQECRVQEVLKIFQLEEKTSRKILELLRTTDYETFKARNGKRVPGTCSWFLRHRVFQDWQTSTMGYSLLWVSADPGCGKSVLARSLIENELKSTDSRSTCYFFFKEDNDRQRTITVALCALLHQLFAQNPALIRHAQSAYSVEGENLRELAFQLWDILVRASSDPEAGEIVCVLDALDECEELSRRQFIGRLTELFENNHDNKEKKARLKLLVTSRLYFDIERSFRPMTKQSSVIHLKGEEESKAISVEIDLVIKSEIPKITEEFYLSSKEQDFLEQELLSVPHRTYLWLKLILEVIHNELSVTETKLRRILGTIPSSLDKAYDAILNRSPDIERARKLLTLVVSAVRPLTLGEMRVALALKPDSRSYDQLDLENESTFEMTVRNLCGLFPLPEDPRHIPNSLMRFSLLGIPVAVKSLLDEMKGVAYYHSICPLRFVNAQGGSGQTALSLVAQKGDLEMVTILLTHGADVNARKKNGAPPLSLAAAEGHEATANLLLEYGAKVECKDKHGHPPLWYAVCRGKSISIIKALLDWGANLEYQDRAGRTVLFWAALTDDESLVRLILSKGANMDHKDKKGMTPFLYAAAKKRPRALKVFLESNANVNAIGPRGCSALCLSAEFWPLKPESFYRCEPDDKHELTKKLCLETMRVLLDNGADPEIENVDGQTALSRAVYHNSFYGADLLLERGANLEHVDLKHRTPLQIACSQKPGVEFMFHYTAEPSVEILLRHGANIEHKDNLGFTALALASMHNFHSLARNLLNHGARIETRDNLLFTPLGKAAYEGWYQVVTTLLMMGAHVEVKNTSGLTPLALAVMNSQQRKPYDSPRKRDSLTRNHVQADEQVLLPESHPTATVKIGDSLSMQRDTTANHENIYTPRNHLRVAELLLLRKADVSVTAENGQSLLLIAVCNGDVEMVRLLLKWGANMEWQEGDEITAITCAEANGHQEILALLRGKVEK</sequence>
<evidence type="ECO:0000256" key="4">
    <source>
        <dbReference type="SAM" id="MobiDB-lite"/>
    </source>
</evidence>
<feature type="domain" description="Nephrocystin 3-like N-terminal" evidence="6">
    <location>
        <begin position="337"/>
        <end position="508"/>
    </location>
</feature>
<feature type="compositionally biased region" description="Basic and acidic residues" evidence="4">
    <location>
        <begin position="52"/>
        <end position="61"/>
    </location>
</feature>
<keyword evidence="8" id="KW-1185">Reference proteome</keyword>
<organism evidence="7 8">
    <name type="scientific">Penicillium canariense</name>
    <dbReference type="NCBI Taxonomy" id="189055"/>
    <lineage>
        <taxon>Eukaryota</taxon>
        <taxon>Fungi</taxon>
        <taxon>Dikarya</taxon>
        <taxon>Ascomycota</taxon>
        <taxon>Pezizomycotina</taxon>
        <taxon>Eurotiomycetes</taxon>
        <taxon>Eurotiomycetidae</taxon>
        <taxon>Eurotiales</taxon>
        <taxon>Aspergillaceae</taxon>
        <taxon>Penicillium</taxon>
    </lineage>
</organism>
<evidence type="ECO:0000313" key="8">
    <source>
        <dbReference type="Proteomes" id="UP001149163"/>
    </source>
</evidence>
<evidence type="ECO:0008006" key="9">
    <source>
        <dbReference type="Google" id="ProtNLM"/>
    </source>
</evidence>
<evidence type="ECO:0000256" key="1">
    <source>
        <dbReference type="ARBA" id="ARBA00022737"/>
    </source>
</evidence>
<feature type="region of interest" description="Disordered" evidence="4">
    <location>
        <begin position="1"/>
        <end position="61"/>
    </location>
</feature>
<feature type="repeat" description="ANK" evidence="3">
    <location>
        <begin position="768"/>
        <end position="800"/>
    </location>
</feature>
<dbReference type="EMBL" id="JAPQKN010000001">
    <property type="protein sequence ID" value="KAJ5174127.1"/>
    <property type="molecule type" value="Genomic_DNA"/>
</dbReference>
<protein>
    <recommendedName>
        <fullName evidence="9">NWD NACHT-NTPase N-terminal domain-containing protein</fullName>
    </recommendedName>
</protein>
<proteinExistence type="predicted"/>
<dbReference type="Gene3D" id="3.40.50.300">
    <property type="entry name" value="P-loop containing nucleotide triphosphate hydrolases"/>
    <property type="match status" value="1"/>
</dbReference>
<feature type="repeat" description="ANK" evidence="3">
    <location>
        <begin position="835"/>
        <end position="867"/>
    </location>
</feature>
<dbReference type="PROSITE" id="PS50088">
    <property type="entry name" value="ANK_REPEAT"/>
    <property type="match status" value="8"/>
</dbReference>
<evidence type="ECO:0000256" key="2">
    <source>
        <dbReference type="ARBA" id="ARBA00023043"/>
    </source>
</evidence>
<gene>
    <name evidence="7" type="ORF">N7482_000004</name>
</gene>
<dbReference type="RefSeq" id="XP_056545735.1">
    <property type="nucleotide sequence ID" value="XM_056682129.1"/>
</dbReference>
<feature type="repeat" description="ANK" evidence="3">
    <location>
        <begin position="801"/>
        <end position="834"/>
    </location>
</feature>
<dbReference type="Pfam" id="PF24883">
    <property type="entry name" value="NPHP3_N"/>
    <property type="match status" value="1"/>
</dbReference>
<dbReference type="InterPro" id="IPR056884">
    <property type="entry name" value="NPHP3-like_N"/>
</dbReference>
<feature type="repeat" description="ANK" evidence="3">
    <location>
        <begin position="1032"/>
        <end position="1064"/>
    </location>
</feature>
<feature type="compositionally biased region" description="Polar residues" evidence="4">
    <location>
        <begin position="14"/>
        <end position="28"/>
    </location>
</feature>
<dbReference type="InterPro" id="IPR027417">
    <property type="entry name" value="P-loop_NTPase"/>
</dbReference>
<dbReference type="OrthoDB" id="163438at2759"/>
<dbReference type="Pfam" id="PF12796">
    <property type="entry name" value="Ank_2"/>
    <property type="match status" value="4"/>
</dbReference>
<feature type="domain" description="NWD NACHT-NTPase N-terminal" evidence="5">
    <location>
        <begin position="57"/>
        <end position="267"/>
    </location>
</feature>
<feature type="region of interest" description="Disordered" evidence="4">
    <location>
        <begin position="84"/>
        <end position="106"/>
    </location>
</feature>
<feature type="repeat" description="ANK" evidence="3">
    <location>
        <begin position="1192"/>
        <end position="1224"/>
    </location>
</feature>
<dbReference type="Proteomes" id="UP001149163">
    <property type="component" value="Unassembled WGS sequence"/>
</dbReference>
<feature type="repeat" description="ANK" evidence="3">
    <location>
        <begin position="868"/>
        <end position="900"/>
    </location>
</feature>
<accession>A0A9W9ID10</accession>
<dbReference type="GeneID" id="81421305"/>
<dbReference type="Pfam" id="PF17100">
    <property type="entry name" value="NACHT_N"/>
    <property type="match status" value="1"/>
</dbReference>
<evidence type="ECO:0000256" key="3">
    <source>
        <dbReference type="PROSITE-ProRule" id="PRU00023"/>
    </source>
</evidence>
<evidence type="ECO:0000259" key="6">
    <source>
        <dbReference type="Pfam" id="PF24883"/>
    </source>
</evidence>
<reference evidence="7" key="2">
    <citation type="journal article" date="2023" name="IMA Fungus">
        <title>Comparative genomic study of the Penicillium genus elucidates a diverse pangenome and 15 lateral gene transfer events.</title>
        <authorList>
            <person name="Petersen C."/>
            <person name="Sorensen T."/>
            <person name="Nielsen M.R."/>
            <person name="Sondergaard T.E."/>
            <person name="Sorensen J.L."/>
            <person name="Fitzpatrick D.A."/>
            <person name="Frisvad J.C."/>
            <person name="Nielsen K.L."/>
        </authorList>
    </citation>
    <scope>NUCLEOTIDE SEQUENCE</scope>
    <source>
        <strain evidence="7">IBT 26290</strain>
    </source>
</reference>
<dbReference type="Gene3D" id="1.25.40.20">
    <property type="entry name" value="Ankyrin repeat-containing domain"/>
    <property type="match status" value="4"/>
</dbReference>
<dbReference type="SUPFAM" id="SSF52540">
    <property type="entry name" value="P-loop containing nucleoside triphosphate hydrolases"/>
    <property type="match status" value="1"/>
</dbReference>
<keyword evidence="2 3" id="KW-0040">ANK repeat</keyword>
<dbReference type="InterPro" id="IPR031359">
    <property type="entry name" value="NACHT_N"/>
</dbReference>
<keyword evidence="1" id="KW-0677">Repeat</keyword>
<dbReference type="PROSITE" id="PS50297">
    <property type="entry name" value="ANK_REP_REGION"/>
    <property type="match status" value="7"/>
</dbReference>
<dbReference type="SMART" id="SM00248">
    <property type="entry name" value="ANK"/>
    <property type="match status" value="12"/>
</dbReference>
<comment type="caution">
    <text evidence="7">The sequence shown here is derived from an EMBL/GenBank/DDBJ whole genome shotgun (WGS) entry which is preliminary data.</text>
</comment>
<dbReference type="SUPFAM" id="SSF48403">
    <property type="entry name" value="Ankyrin repeat"/>
    <property type="match status" value="3"/>
</dbReference>
<evidence type="ECO:0000259" key="5">
    <source>
        <dbReference type="Pfam" id="PF17100"/>
    </source>
</evidence>
<evidence type="ECO:0000313" key="7">
    <source>
        <dbReference type="EMBL" id="KAJ5174127.1"/>
    </source>
</evidence>
<feature type="repeat" description="ANK" evidence="3">
    <location>
        <begin position="956"/>
        <end position="988"/>
    </location>
</feature>